<keyword evidence="9" id="KW-1185">Reference proteome</keyword>
<sequence>MALVNITNIQVIDNPSLFSSPFQFEITFECIAELKDGECLTEWRRVSRISECLTLRNPAQNRGRQKTC</sequence>
<dbReference type="EMBL" id="RBNJ01007818">
    <property type="protein sequence ID" value="RUS27754.1"/>
    <property type="molecule type" value="Genomic_DNA"/>
</dbReference>
<dbReference type="SUPFAM" id="SSF101546">
    <property type="entry name" value="ASF1-like"/>
    <property type="match status" value="1"/>
</dbReference>
<comment type="caution">
    <text evidence="8">The sequence shown here is derived from an EMBL/GenBank/DDBJ whole genome shotgun (WGS) entry which is preliminary data.</text>
</comment>
<comment type="subcellular location">
    <subcellularLocation>
        <location evidence="1">Nucleus</location>
    </subcellularLocation>
</comment>
<evidence type="ECO:0000256" key="5">
    <source>
        <dbReference type="ARBA" id="ARBA00023186"/>
    </source>
</evidence>
<keyword evidence="4" id="KW-0804">Transcription</keyword>
<evidence type="ECO:0000313" key="8">
    <source>
        <dbReference type="EMBL" id="RUS27754.1"/>
    </source>
</evidence>
<evidence type="ECO:0000256" key="6">
    <source>
        <dbReference type="ARBA" id="ARBA00023242"/>
    </source>
</evidence>
<evidence type="ECO:0000256" key="2">
    <source>
        <dbReference type="ARBA" id="ARBA00006051"/>
    </source>
</evidence>
<accession>A0A433QDD2</accession>
<proteinExistence type="inferred from homology"/>
<dbReference type="InterPro" id="IPR036747">
    <property type="entry name" value="ASF1-like_sf"/>
</dbReference>
<dbReference type="Pfam" id="PF04729">
    <property type="entry name" value="ASF1_hist_chap"/>
    <property type="match status" value="1"/>
</dbReference>
<evidence type="ECO:0000256" key="1">
    <source>
        <dbReference type="ARBA" id="ARBA00004123"/>
    </source>
</evidence>
<evidence type="ECO:0000256" key="7">
    <source>
        <dbReference type="ARBA" id="ARBA00032776"/>
    </source>
</evidence>
<evidence type="ECO:0000256" key="3">
    <source>
        <dbReference type="ARBA" id="ARBA00023015"/>
    </source>
</evidence>
<dbReference type="GO" id="GO:0005634">
    <property type="term" value="C:nucleus"/>
    <property type="evidence" value="ECO:0007669"/>
    <property type="project" value="UniProtKB-SubCell"/>
</dbReference>
<reference evidence="8 9" key="1">
    <citation type="journal article" date="2018" name="New Phytol.">
        <title>Phylogenomics of Endogonaceae and evolution of mycorrhizas within Mucoromycota.</title>
        <authorList>
            <person name="Chang Y."/>
            <person name="Desiro A."/>
            <person name="Na H."/>
            <person name="Sandor L."/>
            <person name="Lipzen A."/>
            <person name="Clum A."/>
            <person name="Barry K."/>
            <person name="Grigoriev I.V."/>
            <person name="Martin F.M."/>
            <person name="Stajich J.E."/>
            <person name="Smith M.E."/>
            <person name="Bonito G."/>
            <person name="Spatafora J.W."/>
        </authorList>
    </citation>
    <scope>NUCLEOTIDE SEQUENCE [LARGE SCALE GENOMIC DNA]</scope>
    <source>
        <strain evidence="8 9">AD002</strain>
    </source>
</reference>
<dbReference type="Gene3D" id="2.60.40.1490">
    <property type="entry name" value="Histone chaperone ASF1-like"/>
    <property type="match status" value="1"/>
</dbReference>
<protein>
    <recommendedName>
        <fullName evidence="7">Anti-silencing function protein 1</fullName>
    </recommendedName>
</protein>
<dbReference type="Proteomes" id="UP000274822">
    <property type="component" value="Unassembled WGS sequence"/>
</dbReference>
<keyword evidence="6" id="KW-0539">Nucleus</keyword>
<evidence type="ECO:0000256" key="4">
    <source>
        <dbReference type="ARBA" id="ARBA00023163"/>
    </source>
</evidence>
<dbReference type="AlphaFoldDB" id="A0A433QDD2"/>
<dbReference type="GO" id="GO:0006325">
    <property type="term" value="P:chromatin organization"/>
    <property type="evidence" value="ECO:0007669"/>
    <property type="project" value="InterPro"/>
</dbReference>
<evidence type="ECO:0000313" key="9">
    <source>
        <dbReference type="Proteomes" id="UP000274822"/>
    </source>
</evidence>
<keyword evidence="3" id="KW-0805">Transcription regulation</keyword>
<dbReference type="InterPro" id="IPR006818">
    <property type="entry name" value="ASF1-like"/>
</dbReference>
<organism evidence="8 9">
    <name type="scientific">Jimgerdemannia flammicorona</name>
    <dbReference type="NCBI Taxonomy" id="994334"/>
    <lineage>
        <taxon>Eukaryota</taxon>
        <taxon>Fungi</taxon>
        <taxon>Fungi incertae sedis</taxon>
        <taxon>Mucoromycota</taxon>
        <taxon>Mucoromycotina</taxon>
        <taxon>Endogonomycetes</taxon>
        <taxon>Endogonales</taxon>
        <taxon>Endogonaceae</taxon>
        <taxon>Jimgerdemannia</taxon>
    </lineage>
</organism>
<gene>
    <name evidence="8" type="ORF">BC938DRAFT_482778</name>
</gene>
<comment type="similarity">
    <text evidence="2">Belongs to the ASF1 family.</text>
</comment>
<keyword evidence="5" id="KW-0143">Chaperone</keyword>
<name>A0A433QDD2_9FUNG</name>